<dbReference type="Pfam" id="PF01408">
    <property type="entry name" value="GFO_IDH_MocA"/>
    <property type="match status" value="1"/>
</dbReference>
<dbReference type="RefSeq" id="WP_113774713.1">
    <property type="nucleotide sequence ID" value="NZ_BEXJ01000006.1"/>
</dbReference>
<protein>
    <submittedName>
        <fullName evidence="4">Dehydrogenase</fullName>
    </submittedName>
</protein>
<evidence type="ECO:0000313" key="5">
    <source>
        <dbReference type="Proteomes" id="UP000250668"/>
    </source>
</evidence>
<comment type="caution">
    <text evidence="4">The sequence shown here is derived from an EMBL/GenBank/DDBJ whole genome shotgun (WGS) entry which is preliminary data.</text>
</comment>
<dbReference type="EMBL" id="BEXJ01000006">
    <property type="protein sequence ID" value="GBA98059.1"/>
    <property type="molecule type" value="Genomic_DNA"/>
</dbReference>
<keyword evidence="2" id="KW-0560">Oxidoreductase</keyword>
<feature type="domain" description="Gfo/Idh/MocA-like oxidoreductase N-terminal" evidence="3">
    <location>
        <begin position="6"/>
        <end position="127"/>
    </location>
</feature>
<reference evidence="4 5" key="1">
    <citation type="journal article" date="2018" name="Int. J. Syst. Evol. Microbiol.">
        <title>Lactobacillus paragasseri sp. nov., a sister taxon of Lactobacillus gasseri, based on whole-genome sequence analyses.</title>
        <authorList>
            <person name="Tanizawa Y."/>
            <person name="Tada I."/>
            <person name="Kobayashi H."/>
            <person name="Endo A."/>
            <person name="Maeno S."/>
            <person name="Toyoda A."/>
            <person name="Arita M."/>
            <person name="Nakamura Y."/>
            <person name="Sakamoto M."/>
            <person name="Ohkuma M."/>
            <person name="Tohno M."/>
        </authorList>
    </citation>
    <scope>NUCLEOTIDE SEQUENCE [LARGE SCALE GENOMIC DNA]</scope>
    <source>
        <strain evidence="4 5">JCM 1025</strain>
    </source>
</reference>
<organism evidence="4 5">
    <name type="scientific">Lactobacillus gasseri</name>
    <dbReference type="NCBI Taxonomy" id="1596"/>
    <lineage>
        <taxon>Bacteria</taxon>
        <taxon>Bacillati</taxon>
        <taxon>Bacillota</taxon>
        <taxon>Bacilli</taxon>
        <taxon>Lactobacillales</taxon>
        <taxon>Lactobacillaceae</taxon>
        <taxon>Lactobacillus</taxon>
    </lineage>
</organism>
<dbReference type="Proteomes" id="UP000250668">
    <property type="component" value="Unassembled WGS sequence"/>
</dbReference>
<proteinExistence type="inferred from homology"/>
<dbReference type="InterPro" id="IPR036291">
    <property type="entry name" value="NAD(P)-bd_dom_sf"/>
</dbReference>
<sequence>MSKFVKIGLVGYGRHMDHSMFPNIISNENTEVVSVADISQERLDLISHKIRGIKTYAGAEDLIKAAKKDNLDAVVISMTPQDHLKYTKLALENGLHVFVEKPVCLYADDLNPLIKIADKNNLVTCVGTKWRYTKATQLAQKLCRTKIHYFPKVITLEADFPGLFKDSMWGLNSKTEITFYDMFVHAFDYIESWVPNGKLVSVKKVFESESIEVVQAEIKNSETVACINLIRGSQQYGMQFEATLDNGAKLSMHNLTSLKLIDSQSWLGTEGSLRDEPGLTWNQGRLYRGYARAGYREEWDAFISAILNKKDTPTNLKEAKKAIEKINLSLEKLNNE</sequence>
<dbReference type="Gene3D" id="3.40.50.720">
    <property type="entry name" value="NAD(P)-binding Rossmann-like Domain"/>
    <property type="match status" value="1"/>
</dbReference>
<evidence type="ECO:0000259" key="3">
    <source>
        <dbReference type="Pfam" id="PF01408"/>
    </source>
</evidence>
<dbReference type="AlphaFoldDB" id="A0AB33ZXV6"/>
<dbReference type="Gene3D" id="3.30.360.10">
    <property type="entry name" value="Dihydrodipicolinate Reductase, domain 2"/>
    <property type="match status" value="1"/>
</dbReference>
<evidence type="ECO:0000256" key="1">
    <source>
        <dbReference type="ARBA" id="ARBA00010928"/>
    </source>
</evidence>
<accession>A0AB33ZXV6</accession>
<dbReference type="InterPro" id="IPR000683">
    <property type="entry name" value="Gfo/Idh/MocA-like_OxRdtase_N"/>
</dbReference>
<evidence type="ECO:0000256" key="2">
    <source>
        <dbReference type="ARBA" id="ARBA00023002"/>
    </source>
</evidence>
<name>A0AB33ZXV6_LACGS</name>
<dbReference type="PANTHER" id="PTHR42840:SF3">
    <property type="entry name" value="BINDING ROSSMANN FOLD OXIDOREDUCTASE, PUTATIVE (AFU_ORTHOLOGUE AFUA_2G10240)-RELATED"/>
    <property type="match status" value="1"/>
</dbReference>
<comment type="similarity">
    <text evidence="1">Belongs to the Gfo/Idh/MocA family.</text>
</comment>
<dbReference type="GO" id="GO:0016491">
    <property type="term" value="F:oxidoreductase activity"/>
    <property type="evidence" value="ECO:0007669"/>
    <property type="project" value="UniProtKB-KW"/>
</dbReference>
<dbReference type="SUPFAM" id="SSF51735">
    <property type="entry name" value="NAD(P)-binding Rossmann-fold domains"/>
    <property type="match status" value="1"/>
</dbReference>
<gene>
    <name evidence="4" type="ORF">LJCM1025_17780</name>
</gene>
<dbReference type="GO" id="GO:0000166">
    <property type="term" value="F:nucleotide binding"/>
    <property type="evidence" value="ECO:0007669"/>
    <property type="project" value="InterPro"/>
</dbReference>
<evidence type="ECO:0000313" key="4">
    <source>
        <dbReference type="EMBL" id="GBA98059.1"/>
    </source>
</evidence>
<dbReference type="PANTHER" id="PTHR42840">
    <property type="entry name" value="NAD(P)-BINDING ROSSMANN-FOLD SUPERFAMILY PROTEIN-RELATED"/>
    <property type="match status" value="1"/>
</dbReference>